<dbReference type="PANTHER" id="PTHR42940">
    <property type="entry name" value="ALCOHOL DEHYDROGENASE 1-RELATED"/>
    <property type="match status" value="1"/>
</dbReference>
<evidence type="ECO:0000313" key="11">
    <source>
        <dbReference type="Proteomes" id="UP000002007"/>
    </source>
</evidence>
<keyword evidence="11" id="KW-1185">Reference proteome</keyword>
<name>A9WQJ4_RENSM</name>
<dbReference type="InterPro" id="IPR013149">
    <property type="entry name" value="ADH-like_C"/>
</dbReference>
<dbReference type="EMBL" id="CP000910">
    <property type="protein sequence ID" value="ABY22564.1"/>
    <property type="molecule type" value="Genomic_DNA"/>
</dbReference>
<dbReference type="GO" id="GO:0005737">
    <property type="term" value="C:cytoplasm"/>
    <property type="evidence" value="ECO:0007669"/>
    <property type="project" value="TreeGrafter"/>
</dbReference>
<keyword evidence="4" id="KW-0479">Metal-binding</keyword>
<dbReference type="AlphaFoldDB" id="A9WQJ4"/>
<evidence type="ECO:0000313" key="10">
    <source>
        <dbReference type="EMBL" id="ABY22564.1"/>
    </source>
</evidence>
<evidence type="ECO:0000256" key="3">
    <source>
        <dbReference type="ARBA" id="ARBA00013190"/>
    </source>
</evidence>
<dbReference type="SUPFAM" id="SSF51735">
    <property type="entry name" value="NAD(P)-binding Rossmann-fold domains"/>
    <property type="match status" value="1"/>
</dbReference>
<dbReference type="EC" id="1.1.1.1" evidence="3"/>
<evidence type="ECO:0000256" key="7">
    <source>
        <dbReference type="ARBA" id="ARBA00023027"/>
    </source>
</evidence>
<dbReference type="Pfam" id="PF00107">
    <property type="entry name" value="ADH_zinc_N"/>
    <property type="match status" value="1"/>
</dbReference>
<comment type="similarity">
    <text evidence="2">Belongs to the zinc-containing alcohol dehydrogenase family.</text>
</comment>
<dbReference type="STRING" id="288705.RSal33209_0820"/>
<feature type="domain" description="Alcohol dehydrogenase-like C-terminal" evidence="8">
    <location>
        <begin position="193"/>
        <end position="313"/>
    </location>
</feature>
<dbReference type="Proteomes" id="UP000002007">
    <property type="component" value="Chromosome"/>
</dbReference>
<dbReference type="HOGENOM" id="CLU_026673_11_0_11"/>
<reference evidence="11" key="1">
    <citation type="journal article" date="2008" name="J. Bacteriol.">
        <title>Genome sequence of the fish pathogen Renibacterium salmoninarum suggests reductive evolution away from an environmental Arthrobacter ancestor.</title>
        <authorList>
            <person name="Wiens G.D."/>
            <person name="Rockey D.D."/>
            <person name="Wu Z."/>
            <person name="Chang J."/>
            <person name="Levy R."/>
            <person name="Crane S."/>
            <person name="Chen D.S."/>
            <person name="Capri G.R."/>
            <person name="Burnett J.R."/>
            <person name="Sudheesh P.S."/>
            <person name="Schipma M.J."/>
            <person name="Burd H."/>
            <person name="Bhattacharyya A."/>
            <person name="Rhodes L.D."/>
            <person name="Kaul R."/>
            <person name="Strom M.S."/>
        </authorList>
    </citation>
    <scope>NUCLEOTIDE SEQUENCE [LARGE SCALE GENOMIC DNA]</scope>
    <source>
        <strain evidence="11">ATCC 33209 / DSM 20767 / JCM 11484 / NBRC 15589 / NCIMB 2235</strain>
    </source>
</reference>
<evidence type="ECO:0000256" key="1">
    <source>
        <dbReference type="ARBA" id="ARBA00001947"/>
    </source>
</evidence>
<keyword evidence="5" id="KW-0862">Zinc</keyword>
<dbReference type="PANTHER" id="PTHR42940:SF3">
    <property type="entry name" value="ALCOHOL DEHYDROGENASE 1-RELATED"/>
    <property type="match status" value="1"/>
</dbReference>
<dbReference type="Gene3D" id="3.90.180.10">
    <property type="entry name" value="Medium-chain alcohol dehydrogenases, catalytic domain"/>
    <property type="match status" value="1"/>
</dbReference>
<dbReference type="InterPro" id="IPR017743">
    <property type="entry name" value="ADH_phosphonate_catab-assoc"/>
</dbReference>
<evidence type="ECO:0000256" key="6">
    <source>
        <dbReference type="ARBA" id="ARBA00023002"/>
    </source>
</evidence>
<dbReference type="InterPro" id="IPR036291">
    <property type="entry name" value="NAD(P)-bd_dom_sf"/>
</dbReference>
<dbReference type="InterPro" id="IPR013154">
    <property type="entry name" value="ADH-like_N"/>
</dbReference>
<dbReference type="KEGG" id="rsa:RSal33209_0820"/>
<sequence>MENLAQVALWLGAGKGFELRKIPFPDLMPGQVLIAIEAACICGSDLHTVNGHRSAPAPSVLGHEYCGRVQALGPGQPPRTTSGEKLRLGDRVTWSVTDSCGQCLRCLRSLPQKYLNLAKYGHADWCDWPLSGGFASHIQLRSGTAIVLVPDEVSATVAATASCAGGTVMAEIDGAMPDDPGSSAALVIGAGMLGLYATAVLASRGFNVTVWEPRAQRRQQALRFGAQQALAGSTGSTGSTQFDLALELSGYRSTIPAAIAALEVGGTLVLVGTVAPGAEIALDPEFMVRNLLTIRSVHHYRPQHLQEAVEFLSTTDKPFAELISAPWPLAEIAAAFESAERGDLPRVAVTSRNSTLPSPESR</sequence>
<feature type="domain" description="Alcohol dehydrogenase-like N-terminal" evidence="9">
    <location>
        <begin position="29"/>
        <end position="150"/>
    </location>
</feature>
<dbReference type="RefSeq" id="WP_012244261.1">
    <property type="nucleotide sequence ID" value="NC_010168.1"/>
</dbReference>
<dbReference type="GO" id="GO:0046872">
    <property type="term" value="F:metal ion binding"/>
    <property type="evidence" value="ECO:0007669"/>
    <property type="project" value="UniProtKB-KW"/>
</dbReference>
<keyword evidence="6" id="KW-0560">Oxidoreductase</keyword>
<evidence type="ECO:0000259" key="9">
    <source>
        <dbReference type="Pfam" id="PF08240"/>
    </source>
</evidence>
<comment type="cofactor">
    <cofactor evidence="1">
        <name>Zn(2+)</name>
        <dbReference type="ChEBI" id="CHEBI:29105"/>
    </cofactor>
</comment>
<proteinExistence type="inferred from homology"/>
<dbReference type="InterPro" id="IPR011032">
    <property type="entry name" value="GroES-like_sf"/>
</dbReference>
<dbReference type="eggNOG" id="COG1063">
    <property type="taxonomic scope" value="Bacteria"/>
</dbReference>
<evidence type="ECO:0000256" key="2">
    <source>
        <dbReference type="ARBA" id="ARBA00008072"/>
    </source>
</evidence>
<dbReference type="NCBIfam" id="TIGR03366">
    <property type="entry name" value="HpnZ_proposed"/>
    <property type="match status" value="1"/>
</dbReference>
<evidence type="ECO:0000256" key="4">
    <source>
        <dbReference type="ARBA" id="ARBA00022723"/>
    </source>
</evidence>
<organism evidence="10 11">
    <name type="scientific">Renibacterium salmoninarum (strain ATCC 33209 / DSM 20767 / JCM 11484 / NBRC 15589 / NCIMB 2235)</name>
    <dbReference type="NCBI Taxonomy" id="288705"/>
    <lineage>
        <taxon>Bacteria</taxon>
        <taxon>Bacillati</taxon>
        <taxon>Actinomycetota</taxon>
        <taxon>Actinomycetes</taxon>
        <taxon>Micrococcales</taxon>
        <taxon>Micrococcaceae</taxon>
        <taxon>Renibacterium</taxon>
    </lineage>
</organism>
<accession>A9WQJ4</accession>
<gene>
    <name evidence="10" type="ordered locus">RSal33209_0820</name>
</gene>
<keyword evidence="7" id="KW-0520">NAD</keyword>
<protein>
    <recommendedName>
        <fullName evidence="3">alcohol dehydrogenase</fullName>
        <ecNumber evidence="3">1.1.1.1</ecNumber>
    </recommendedName>
</protein>
<evidence type="ECO:0000256" key="5">
    <source>
        <dbReference type="ARBA" id="ARBA00022833"/>
    </source>
</evidence>
<evidence type="ECO:0000259" key="8">
    <source>
        <dbReference type="Pfam" id="PF00107"/>
    </source>
</evidence>
<dbReference type="SUPFAM" id="SSF50129">
    <property type="entry name" value="GroES-like"/>
    <property type="match status" value="1"/>
</dbReference>
<dbReference type="Pfam" id="PF08240">
    <property type="entry name" value="ADH_N"/>
    <property type="match status" value="1"/>
</dbReference>
<dbReference type="CDD" id="cd08231">
    <property type="entry name" value="MDR_TM0436_like"/>
    <property type="match status" value="1"/>
</dbReference>
<dbReference type="GO" id="GO:0004022">
    <property type="term" value="F:alcohol dehydrogenase (NAD+) activity"/>
    <property type="evidence" value="ECO:0007669"/>
    <property type="project" value="UniProtKB-EC"/>
</dbReference>